<accession>T0DU03</accession>
<feature type="transmembrane region" description="Helical" evidence="6">
    <location>
        <begin position="282"/>
        <end position="310"/>
    </location>
</feature>
<dbReference type="PIRSF" id="PIRSF006060">
    <property type="entry name" value="AA_transporter"/>
    <property type="match status" value="1"/>
</dbReference>
<dbReference type="Gene3D" id="1.20.1740.10">
    <property type="entry name" value="Amino acid/polyamine transporter I"/>
    <property type="match status" value="1"/>
</dbReference>
<dbReference type="AlphaFoldDB" id="T0DU03"/>
<feature type="domain" description="Amino acid permease/ SLC12A" evidence="7">
    <location>
        <begin position="22"/>
        <end position="411"/>
    </location>
</feature>
<feature type="transmembrane region" description="Helical" evidence="6">
    <location>
        <begin position="192"/>
        <end position="214"/>
    </location>
</feature>
<evidence type="ECO:0000256" key="3">
    <source>
        <dbReference type="ARBA" id="ARBA00022989"/>
    </source>
</evidence>
<protein>
    <submittedName>
        <fullName evidence="8">APC family permease</fullName>
    </submittedName>
</protein>
<dbReference type="KEGG" id="aaco:K1I37_00855"/>
<keyword evidence="9" id="KW-1185">Reference proteome</keyword>
<reference evidence="9" key="1">
    <citation type="journal article" date="2022" name="G3 (Bethesda)">
        <title>Unveiling the complete genome sequence of Alicyclobacillus acidoterrestris DSM 3922T, a taint-producing strain.</title>
        <authorList>
            <person name="Leonardo I.C."/>
            <person name="Barreto Crespo M.T."/>
            <person name="Gaspar F.B."/>
        </authorList>
    </citation>
    <scope>NUCLEOTIDE SEQUENCE [LARGE SCALE GENOMIC DNA]</scope>
    <source>
        <strain evidence="9">DSM 3922</strain>
    </source>
</reference>
<keyword evidence="3 6" id="KW-1133">Transmembrane helix</keyword>
<evidence type="ECO:0000313" key="9">
    <source>
        <dbReference type="Proteomes" id="UP000829401"/>
    </source>
</evidence>
<dbReference type="InterPro" id="IPR004841">
    <property type="entry name" value="AA-permease/SLC12A_dom"/>
</dbReference>
<dbReference type="OrthoDB" id="9762947at2"/>
<gene>
    <name evidence="8" type="ORF">K1I37_00855</name>
</gene>
<name>T0DU03_ALIAG</name>
<feature type="transmembrane region" description="Helical" evidence="6">
    <location>
        <begin position="154"/>
        <end position="172"/>
    </location>
</feature>
<organism evidence="8 9">
    <name type="scientific">Alicyclobacillus acidoterrestris (strain ATCC 49025 / DSM 3922 / CIP 106132 / NCIMB 13137 / GD3B)</name>
    <dbReference type="NCBI Taxonomy" id="1356854"/>
    <lineage>
        <taxon>Bacteria</taxon>
        <taxon>Bacillati</taxon>
        <taxon>Bacillota</taxon>
        <taxon>Bacilli</taxon>
        <taxon>Bacillales</taxon>
        <taxon>Alicyclobacillaceae</taxon>
        <taxon>Alicyclobacillus</taxon>
    </lineage>
</organism>
<feature type="transmembrane region" description="Helical" evidence="6">
    <location>
        <begin position="331"/>
        <end position="352"/>
    </location>
</feature>
<dbReference type="PANTHER" id="PTHR42770">
    <property type="entry name" value="AMINO ACID TRANSPORTER-RELATED"/>
    <property type="match status" value="1"/>
</dbReference>
<feature type="compositionally biased region" description="Polar residues" evidence="5">
    <location>
        <begin position="484"/>
        <end position="509"/>
    </location>
</feature>
<keyword evidence="4 6" id="KW-0472">Membrane</keyword>
<evidence type="ECO:0000256" key="2">
    <source>
        <dbReference type="ARBA" id="ARBA00022692"/>
    </source>
</evidence>
<accession>A0A9E6ZLI9</accession>
<feature type="transmembrane region" description="Helical" evidence="6">
    <location>
        <begin position="117"/>
        <end position="142"/>
    </location>
</feature>
<evidence type="ECO:0000256" key="5">
    <source>
        <dbReference type="SAM" id="MobiDB-lite"/>
    </source>
</evidence>
<feature type="transmembrane region" description="Helical" evidence="6">
    <location>
        <begin position="42"/>
        <end position="63"/>
    </location>
</feature>
<dbReference type="InterPro" id="IPR050367">
    <property type="entry name" value="APC_superfamily"/>
</dbReference>
<feature type="transmembrane region" description="Helical" evidence="6">
    <location>
        <begin position="226"/>
        <end position="245"/>
    </location>
</feature>
<sequence>MQEQLRKNGLSYPEAIGVSVAIMAPTAAMALNGALVAGVSGVSVPLTFLVAMITIGLVSYAFIKFNRQFSSSGSVYAFTTVSLGPRMGFLSGWSLLLTYLVFTGASAAEIGAFMQSFLAFVGLTVGWLPIALVSIVLIWLLALFDVRIGARVMLLFEGISILLILILSVVILRRGGAAHHLSALPFTLAGNHLGTIGLAAVFAFLSFAGFEGASSLGEETANPRRAIPISIASAVIITGVFYLLVSYVQSVGFGLTPAGVHAFSVSSAPLGDLANTYMSSGFAAAIMFGAALSAFSSALGTATTGSRLLFAMGRDGFIHRGLGTIHRKYRTPHVALTVVMAIGLLEVVALAHQPGASVFGWLGSIGVLSLLLAYLATNVGAIIYFIRNGSWRGAVLIVPILATIALVYTLYTNVYPIPTAPTRYFPYMVIAWIIVGVGIVVTNPTLVRNHRQTHRAGELTRSRRVVHKRVTDDLLHTKGDNPASGLSPTPKQHNDSLCTSDTHSASEQL</sequence>
<feature type="transmembrane region" description="Helical" evidence="6">
    <location>
        <begin position="12"/>
        <end position="36"/>
    </location>
</feature>
<feature type="region of interest" description="Disordered" evidence="5">
    <location>
        <begin position="475"/>
        <end position="509"/>
    </location>
</feature>
<dbReference type="Proteomes" id="UP000829401">
    <property type="component" value="Chromosome"/>
</dbReference>
<dbReference type="eggNOG" id="COG0531">
    <property type="taxonomic scope" value="Bacteria"/>
</dbReference>
<proteinExistence type="predicted"/>
<dbReference type="GO" id="GO:0055085">
    <property type="term" value="P:transmembrane transport"/>
    <property type="evidence" value="ECO:0007669"/>
    <property type="project" value="InterPro"/>
</dbReference>
<keyword evidence="2 6" id="KW-0812">Transmembrane</keyword>
<feature type="transmembrane region" description="Helical" evidence="6">
    <location>
        <begin position="358"/>
        <end position="386"/>
    </location>
</feature>
<evidence type="ECO:0000256" key="6">
    <source>
        <dbReference type="SAM" id="Phobius"/>
    </source>
</evidence>
<dbReference type="Pfam" id="PF00324">
    <property type="entry name" value="AA_permease"/>
    <property type="match status" value="1"/>
</dbReference>
<evidence type="ECO:0000259" key="7">
    <source>
        <dbReference type="Pfam" id="PF00324"/>
    </source>
</evidence>
<dbReference type="EMBL" id="CP080467">
    <property type="protein sequence ID" value="UNO49151.1"/>
    <property type="molecule type" value="Genomic_DNA"/>
</dbReference>
<dbReference type="RefSeq" id="WP_021294951.1">
    <property type="nucleotide sequence ID" value="NZ_AURB01000024.1"/>
</dbReference>
<evidence type="ECO:0000256" key="1">
    <source>
        <dbReference type="ARBA" id="ARBA00004141"/>
    </source>
</evidence>
<comment type="subcellular location">
    <subcellularLocation>
        <location evidence="1">Membrane</location>
        <topology evidence="1">Multi-pass membrane protein</topology>
    </subcellularLocation>
</comment>
<evidence type="ECO:0000313" key="8">
    <source>
        <dbReference type="EMBL" id="UNO49151.1"/>
    </source>
</evidence>
<dbReference type="STRING" id="1356854.N007_02225"/>
<dbReference type="PANTHER" id="PTHR42770:SF16">
    <property type="entry name" value="AMINO ACID PERMEASE"/>
    <property type="match status" value="1"/>
</dbReference>
<evidence type="ECO:0000256" key="4">
    <source>
        <dbReference type="ARBA" id="ARBA00023136"/>
    </source>
</evidence>
<dbReference type="GO" id="GO:0016020">
    <property type="term" value="C:membrane"/>
    <property type="evidence" value="ECO:0007669"/>
    <property type="project" value="UniProtKB-SubCell"/>
</dbReference>
<feature type="transmembrane region" description="Helical" evidence="6">
    <location>
        <begin position="393"/>
        <end position="412"/>
    </location>
</feature>
<feature type="transmembrane region" description="Helical" evidence="6">
    <location>
        <begin position="424"/>
        <end position="446"/>
    </location>
</feature>